<evidence type="ECO:0000256" key="6">
    <source>
        <dbReference type="ARBA" id="ARBA00022857"/>
    </source>
</evidence>
<dbReference type="Pfam" id="PF01207">
    <property type="entry name" value="Dus"/>
    <property type="match status" value="1"/>
</dbReference>
<feature type="site" description="Interacts with tRNA; defines subfamily-specific binding signature" evidence="9">
    <location>
        <position position="296"/>
    </location>
</feature>
<dbReference type="Proteomes" id="UP000256774">
    <property type="component" value="Unassembled WGS sequence"/>
</dbReference>
<comment type="function">
    <text evidence="9">Catalyzes the synthesis of 5,6-dihydrouridine (D), a modified base found in the D-loop of most tRNAs, via the reduction of the C5-C6 double bond in target uridines. Specifically modifies U20 and U20a in tRNAs.</text>
</comment>
<comment type="catalytic activity">
    <reaction evidence="9">
        <text>5,6-dihydrouridine(20a) in tRNA + NADP(+) = uridine(20a) in tRNA + NADPH + H(+)</text>
        <dbReference type="Rhea" id="RHEA:53344"/>
        <dbReference type="Rhea" id="RHEA-COMP:13535"/>
        <dbReference type="Rhea" id="RHEA-COMP:13536"/>
        <dbReference type="ChEBI" id="CHEBI:15378"/>
        <dbReference type="ChEBI" id="CHEBI:57783"/>
        <dbReference type="ChEBI" id="CHEBI:58349"/>
        <dbReference type="ChEBI" id="CHEBI:65315"/>
        <dbReference type="ChEBI" id="CHEBI:74443"/>
    </reaction>
</comment>
<evidence type="ECO:0000256" key="1">
    <source>
        <dbReference type="ARBA" id="ARBA00001917"/>
    </source>
</evidence>
<evidence type="ECO:0000256" key="2">
    <source>
        <dbReference type="ARBA" id="ARBA00022555"/>
    </source>
</evidence>
<dbReference type="InterPro" id="IPR001269">
    <property type="entry name" value="DUS_fam"/>
</dbReference>
<dbReference type="SUPFAM" id="SSF51395">
    <property type="entry name" value="FMN-linked oxidoreductases"/>
    <property type="match status" value="1"/>
</dbReference>
<keyword evidence="2 9" id="KW-0820">tRNA-binding</keyword>
<dbReference type="PIRSF" id="PIRSF006621">
    <property type="entry name" value="Dus"/>
    <property type="match status" value="1"/>
</dbReference>
<keyword evidence="6 9" id="KW-0521">NADP</keyword>
<comment type="catalytic activity">
    <reaction evidence="9">
        <text>5,6-dihydrouridine(20a) in tRNA + NAD(+) = uridine(20a) in tRNA + NADH + H(+)</text>
        <dbReference type="Rhea" id="RHEA:53348"/>
        <dbReference type="Rhea" id="RHEA-COMP:13535"/>
        <dbReference type="Rhea" id="RHEA-COMP:13536"/>
        <dbReference type="ChEBI" id="CHEBI:15378"/>
        <dbReference type="ChEBI" id="CHEBI:57540"/>
        <dbReference type="ChEBI" id="CHEBI:57945"/>
        <dbReference type="ChEBI" id="CHEBI:65315"/>
        <dbReference type="ChEBI" id="CHEBI:74443"/>
    </reaction>
</comment>
<evidence type="ECO:0000256" key="9">
    <source>
        <dbReference type="HAMAP-Rule" id="MF_02041"/>
    </source>
</evidence>
<organism evidence="14 15">
    <name type="scientific">Paraperlucidibaca baekdonensis</name>
    <dbReference type="NCBI Taxonomy" id="748120"/>
    <lineage>
        <taxon>Bacteria</taxon>
        <taxon>Pseudomonadati</taxon>
        <taxon>Pseudomonadota</taxon>
        <taxon>Gammaproteobacteria</taxon>
        <taxon>Moraxellales</taxon>
        <taxon>Moraxellaceae</taxon>
        <taxon>Paraperlucidibaca</taxon>
    </lineage>
</organism>
<dbReference type="InterPro" id="IPR013785">
    <property type="entry name" value="Aldolase_TIM"/>
</dbReference>
<evidence type="ECO:0000256" key="11">
    <source>
        <dbReference type="PIRSR" id="PIRSR006621-1"/>
    </source>
</evidence>
<keyword evidence="4 9" id="KW-0288">FMN</keyword>
<feature type="site" description="Interacts with tRNA; defines subfamily-specific binding signature" evidence="9">
    <location>
        <position position="179"/>
    </location>
</feature>
<dbReference type="PANTHER" id="PTHR42907:SF1">
    <property type="entry name" value="FMN-LINKED OXIDOREDUCTASES SUPERFAMILY PROTEIN"/>
    <property type="match status" value="1"/>
</dbReference>
<feature type="site" description="Interacts with tRNA" evidence="9">
    <location>
        <position position="182"/>
    </location>
</feature>
<evidence type="ECO:0000256" key="4">
    <source>
        <dbReference type="ARBA" id="ARBA00022643"/>
    </source>
</evidence>
<feature type="site" description="Interacts with tRNA; defines subfamily-specific binding signature" evidence="9">
    <location>
        <position position="293"/>
    </location>
</feature>
<dbReference type="Gene3D" id="1.20.120.1460">
    <property type="match status" value="1"/>
</dbReference>
<keyword evidence="15" id="KW-1185">Reference proteome</keyword>
<dbReference type="GO" id="GO:0102264">
    <property type="term" value="F:tRNA-dihydrouridine20 synthase activity"/>
    <property type="evidence" value="ECO:0007669"/>
    <property type="project" value="UniProtKB-EC"/>
</dbReference>
<comment type="caution">
    <text evidence="14">The sequence shown here is derived from an EMBL/GenBank/DDBJ whole genome shotgun (WGS) entry which is preliminary data.</text>
</comment>
<dbReference type="GO" id="GO:0000049">
    <property type="term" value="F:tRNA binding"/>
    <property type="evidence" value="ECO:0007669"/>
    <property type="project" value="UniProtKB-UniRule"/>
</dbReference>
<dbReference type="NCBIfam" id="NF008774">
    <property type="entry name" value="PRK11815.1"/>
    <property type="match status" value="1"/>
</dbReference>
<feature type="site" description="Interacts with tRNA" evidence="9">
    <location>
        <position position="93"/>
    </location>
</feature>
<evidence type="ECO:0000256" key="3">
    <source>
        <dbReference type="ARBA" id="ARBA00022630"/>
    </source>
</evidence>
<evidence type="ECO:0000256" key="12">
    <source>
        <dbReference type="PIRSR" id="PIRSR006621-2"/>
    </source>
</evidence>
<feature type="binding site" evidence="9 12">
    <location>
        <begin position="229"/>
        <end position="230"/>
    </location>
    <ligand>
        <name>FMN</name>
        <dbReference type="ChEBI" id="CHEBI:58210"/>
    </ligand>
</feature>
<feature type="binding site" evidence="9 12">
    <location>
        <position position="167"/>
    </location>
    <ligand>
        <name>FMN</name>
        <dbReference type="ChEBI" id="CHEBI:58210"/>
    </ligand>
</feature>
<evidence type="ECO:0000259" key="13">
    <source>
        <dbReference type="Pfam" id="PF01207"/>
    </source>
</evidence>
<reference evidence="14 15" key="1">
    <citation type="submission" date="2018-08" db="EMBL/GenBank/DDBJ databases">
        <title>Genomic Encyclopedia of Type Strains, Phase IV (KMG-IV): sequencing the most valuable type-strain genomes for metagenomic binning, comparative biology and taxonomic classification.</title>
        <authorList>
            <person name="Goeker M."/>
        </authorList>
    </citation>
    <scope>NUCLEOTIDE SEQUENCE [LARGE SCALE GENOMIC DNA]</scope>
    <source>
        <strain evidence="14 15">DSM 26022</strain>
    </source>
</reference>
<dbReference type="InterPro" id="IPR035587">
    <property type="entry name" value="DUS-like_FMN-bd"/>
</dbReference>
<comment type="catalytic activity">
    <reaction evidence="9">
        <text>5,6-dihydrouridine(20) in tRNA + NAD(+) = uridine(20) in tRNA + NADH + H(+)</text>
        <dbReference type="Rhea" id="RHEA:53340"/>
        <dbReference type="Rhea" id="RHEA-COMP:13533"/>
        <dbReference type="Rhea" id="RHEA-COMP:13534"/>
        <dbReference type="ChEBI" id="CHEBI:15378"/>
        <dbReference type="ChEBI" id="CHEBI:57540"/>
        <dbReference type="ChEBI" id="CHEBI:57945"/>
        <dbReference type="ChEBI" id="CHEBI:65315"/>
        <dbReference type="ChEBI" id="CHEBI:74443"/>
        <dbReference type="EC" id="1.3.1.91"/>
    </reaction>
</comment>
<dbReference type="InterPro" id="IPR004653">
    <property type="entry name" value="DusA"/>
</dbReference>
<protein>
    <recommendedName>
        <fullName evidence="9">tRNA-dihydrouridine(20/20a) synthase</fullName>
        <ecNumber evidence="9">1.3.1.91</ecNumber>
    </recommendedName>
    <alternativeName>
        <fullName evidence="9">U20-specific dihydrouridine synthase</fullName>
        <shortName evidence="9">U20-specific Dus</shortName>
    </alternativeName>
    <alternativeName>
        <fullName evidence="9">tRNA-dihydrouridine synthase A</fullName>
    </alternativeName>
</protein>
<evidence type="ECO:0000313" key="14">
    <source>
        <dbReference type="EMBL" id="REH36902.1"/>
    </source>
</evidence>
<dbReference type="PROSITE" id="PS01136">
    <property type="entry name" value="UPF0034"/>
    <property type="match status" value="1"/>
</dbReference>
<comment type="cofactor">
    <cofactor evidence="1 9 10 12">
        <name>FMN</name>
        <dbReference type="ChEBI" id="CHEBI:58210"/>
    </cofactor>
</comment>
<evidence type="ECO:0000256" key="7">
    <source>
        <dbReference type="ARBA" id="ARBA00022884"/>
    </source>
</evidence>
<evidence type="ECO:0000256" key="5">
    <source>
        <dbReference type="ARBA" id="ARBA00022694"/>
    </source>
</evidence>
<comment type="catalytic activity">
    <reaction evidence="9">
        <text>5,6-dihydrouridine(20) in tRNA + NADP(+) = uridine(20) in tRNA + NADPH + H(+)</text>
        <dbReference type="Rhea" id="RHEA:53336"/>
        <dbReference type="Rhea" id="RHEA-COMP:13533"/>
        <dbReference type="Rhea" id="RHEA-COMP:13534"/>
        <dbReference type="ChEBI" id="CHEBI:15378"/>
        <dbReference type="ChEBI" id="CHEBI:57783"/>
        <dbReference type="ChEBI" id="CHEBI:58349"/>
        <dbReference type="ChEBI" id="CHEBI:65315"/>
        <dbReference type="ChEBI" id="CHEBI:74443"/>
        <dbReference type="EC" id="1.3.1.91"/>
    </reaction>
</comment>
<comment type="similarity">
    <text evidence="10">Belongs to the dus family.</text>
</comment>
<keyword evidence="3 9" id="KW-0285">Flavoprotein</keyword>
<dbReference type="HAMAP" id="MF_02041">
    <property type="entry name" value="DusA_subfam"/>
    <property type="match status" value="1"/>
</dbReference>
<dbReference type="PANTHER" id="PTHR42907">
    <property type="entry name" value="FMN-LINKED OXIDOREDUCTASES SUPERFAMILY PROTEIN"/>
    <property type="match status" value="1"/>
</dbReference>
<evidence type="ECO:0000256" key="8">
    <source>
        <dbReference type="ARBA" id="ARBA00023002"/>
    </source>
</evidence>
<keyword evidence="8 9" id="KW-0560">Oxidoreductase</keyword>
<keyword evidence="7 9" id="KW-0694">RNA-binding</keyword>
<dbReference type="AlphaFoldDB" id="A0A3E0H1C6"/>
<dbReference type="EMBL" id="QUNR01000004">
    <property type="protein sequence ID" value="REH36902.1"/>
    <property type="molecule type" value="Genomic_DNA"/>
</dbReference>
<evidence type="ECO:0000256" key="10">
    <source>
        <dbReference type="PIRNR" id="PIRNR006621"/>
    </source>
</evidence>
<evidence type="ECO:0000313" key="15">
    <source>
        <dbReference type="Proteomes" id="UP000256774"/>
    </source>
</evidence>
<dbReference type="CDD" id="cd02801">
    <property type="entry name" value="DUS_like_FMN"/>
    <property type="match status" value="1"/>
</dbReference>
<proteinExistence type="inferred from homology"/>
<gene>
    <name evidence="9" type="primary">dusA</name>
    <name evidence="14" type="ORF">DFR26_2042</name>
</gene>
<feature type="active site" description="Proton donor" evidence="9 11">
    <location>
        <position position="96"/>
    </location>
</feature>
<keyword evidence="12" id="KW-0547">Nucleotide-binding</keyword>
<dbReference type="GO" id="GO:0010181">
    <property type="term" value="F:FMN binding"/>
    <property type="evidence" value="ECO:0007669"/>
    <property type="project" value="UniProtKB-UniRule"/>
</dbReference>
<dbReference type="OrthoDB" id="9783413at2"/>
<dbReference type="NCBIfam" id="TIGR00742">
    <property type="entry name" value="yjbN"/>
    <property type="match status" value="1"/>
</dbReference>
<dbReference type="InterPro" id="IPR018517">
    <property type="entry name" value="tRNA_hU_synthase_CS"/>
</dbReference>
<feature type="binding site" evidence="9 12">
    <location>
        <begin position="13"/>
        <end position="15"/>
    </location>
    <ligand>
        <name>FMN</name>
        <dbReference type="ChEBI" id="CHEBI:58210"/>
    </ligand>
</feature>
<dbReference type="GO" id="GO:0050660">
    <property type="term" value="F:flavin adenine dinucleotide binding"/>
    <property type="evidence" value="ECO:0007669"/>
    <property type="project" value="InterPro"/>
</dbReference>
<name>A0A3E0H1C6_9GAMM</name>
<dbReference type="GO" id="GO:0102266">
    <property type="term" value="F:tRNA-dihydrouridine20a synthase activity"/>
    <property type="evidence" value="ECO:0007669"/>
    <property type="project" value="RHEA"/>
</dbReference>
<dbReference type="RefSeq" id="WP_116208844.1">
    <property type="nucleotide sequence ID" value="NZ_QUNR01000004.1"/>
</dbReference>
<sequence>MMNTPPKLLSVAPMMDWTTRHARNFLRLCSPQARLYTEMVTTQALVFGDIPRHLRFEALEHPIALQLGGSDINDLVHCAKLGEDWGYDEINLNVGCPSDRVQQGRIGACLMAEPAHVADALAAMQAAVRVPVTVKHRIGIDGLEHIDDLLNFVDTVAAQGCQHFIVHARIAILAGLSPKENREVPPLRYDDVYRLKALRPNLTVEINGGIKTVAEIAQHWQHTDGVMIGREAYQNPYLLVEAQRLWGTTELPSRGDIIRAYEPFVARELADGVPLKQMTRHILGLFHGQAGGRRYRQMLSNLAPDAGLEALQAALAATGEH</sequence>
<dbReference type="Gene3D" id="3.20.20.70">
    <property type="entry name" value="Aldolase class I"/>
    <property type="match status" value="1"/>
</dbReference>
<comment type="similarity">
    <text evidence="9">Belongs to the Dus family. DusA subfamily.</text>
</comment>
<feature type="domain" description="DUS-like FMN-binding" evidence="13">
    <location>
        <begin position="11"/>
        <end position="305"/>
    </location>
</feature>
<keyword evidence="5 9" id="KW-0819">tRNA processing</keyword>
<feature type="binding site" evidence="9 12">
    <location>
        <position position="66"/>
    </location>
    <ligand>
        <name>FMN</name>
        <dbReference type="ChEBI" id="CHEBI:58210"/>
    </ligand>
</feature>
<feature type="binding site" evidence="9 12">
    <location>
        <begin position="207"/>
        <end position="209"/>
    </location>
    <ligand>
        <name>FMN</name>
        <dbReference type="ChEBI" id="CHEBI:58210"/>
    </ligand>
</feature>
<feature type="binding site" evidence="9 12">
    <location>
        <position position="135"/>
    </location>
    <ligand>
        <name>FMN</name>
        <dbReference type="ChEBI" id="CHEBI:58210"/>
    </ligand>
</feature>
<dbReference type="EC" id="1.3.1.91" evidence="9"/>
<accession>A0A3E0H1C6</accession>